<protein>
    <submittedName>
        <fullName evidence="1">Uncharacterized protein</fullName>
    </submittedName>
</protein>
<comment type="caution">
    <text evidence="1">The sequence shown here is derived from an EMBL/GenBank/DDBJ whole genome shotgun (WGS) entry which is preliminary data.</text>
</comment>
<dbReference type="EMBL" id="BMNE01000002">
    <property type="protein sequence ID" value="GGN77180.1"/>
    <property type="molecule type" value="Genomic_DNA"/>
</dbReference>
<evidence type="ECO:0000313" key="1">
    <source>
        <dbReference type="EMBL" id="GGN77180.1"/>
    </source>
</evidence>
<organism evidence="1 2">
    <name type="scientific">Nocardia rhizosphaerihabitans</name>
    <dbReference type="NCBI Taxonomy" id="1691570"/>
    <lineage>
        <taxon>Bacteria</taxon>
        <taxon>Bacillati</taxon>
        <taxon>Actinomycetota</taxon>
        <taxon>Actinomycetes</taxon>
        <taxon>Mycobacteriales</taxon>
        <taxon>Nocardiaceae</taxon>
        <taxon>Nocardia</taxon>
    </lineage>
</organism>
<name>A0ABQ2K9U5_9NOCA</name>
<proteinExistence type="predicted"/>
<reference evidence="2" key="1">
    <citation type="journal article" date="2019" name="Int. J. Syst. Evol. Microbiol.">
        <title>The Global Catalogue of Microorganisms (GCM) 10K type strain sequencing project: providing services to taxonomists for standard genome sequencing and annotation.</title>
        <authorList>
            <consortium name="The Broad Institute Genomics Platform"/>
            <consortium name="The Broad Institute Genome Sequencing Center for Infectious Disease"/>
            <person name="Wu L."/>
            <person name="Ma J."/>
        </authorList>
    </citation>
    <scope>NUCLEOTIDE SEQUENCE [LARGE SCALE GENOMIC DNA]</scope>
    <source>
        <strain evidence="2">CGMCC 4.7329</strain>
    </source>
</reference>
<keyword evidence="2" id="KW-1185">Reference proteome</keyword>
<gene>
    <name evidence="1" type="ORF">GCM10011610_23390</name>
</gene>
<sequence length="157" mass="16790">MGWTANGLLVEGTIDAARLPGHPGDSGETVDLAQAFSRPVDYAVAEVDGWTSILDPHILVTFDDDAVLALSGTRRALAYAAHSVSDTYGFGWYSGGQPIRRIIYSAGELADETGGVLPDEARLEADIDEDFIFDIIANLTGLGWGKIADATYRVWTA</sequence>
<accession>A0ABQ2K9U5</accession>
<evidence type="ECO:0000313" key="2">
    <source>
        <dbReference type="Proteomes" id="UP000658127"/>
    </source>
</evidence>
<dbReference type="Proteomes" id="UP000658127">
    <property type="component" value="Unassembled WGS sequence"/>
</dbReference>
<dbReference type="RefSeq" id="WP_189026902.1">
    <property type="nucleotide sequence ID" value="NZ_BMNE01000002.1"/>
</dbReference>